<feature type="compositionally biased region" description="Low complexity" evidence="1">
    <location>
        <begin position="1"/>
        <end position="28"/>
    </location>
</feature>
<dbReference type="PANTHER" id="PTHR21371">
    <property type="entry name" value="KETOL-ACID REDUCTOISOMERASE, MITOCHONDRIAL"/>
    <property type="match status" value="1"/>
</dbReference>
<dbReference type="InterPro" id="IPR013116">
    <property type="entry name" value="KARI_N"/>
</dbReference>
<dbReference type="GO" id="GO:0009097">
    <property type="term" value="P:isoleucine biosynthetic process"/>
    <property type="evidence" value="ECO:0007669"/>
    <property type="project" value="TreeGrafter"/>
</dbReference>
<evidence type="ECO:0000313" key="4">
    <source>
        <dbReference type="Proteomes" id="UP000198122"/>
    </source>
</evidence>
<accession>A0A212U0V5</accession>
<keyword evidence="4" id="KW-1185">Reference proteome</keyword>
<dbReference type="GO" id="GO:0009099">
    <property type="term" value="P:L-valine biosynthetic process"/>
    <property type="evidence" value="ECO:0007669"/>
    <property type="project" value="TreeGrafter"/>
</dbReference>
<feature type="region of interest" description="Disordered" evidence="1">
    <location>
        <begin position="1"/>
        <end position="39"/>
    </location>
</feature>
<evidence type="ECO:0000313" key="3">
    <source>
        <dbReference type="EMBL" id="SNC71869.1"/>
    </source>
</evidence>
<dbReference type="InterPro" id="IPR036291">
    <property type="entry name" value="NAD(P)-bd_dom_sf"/>
</dbReference>
<reference evidence="3 4" key="1">
    <citation type="submission" date="2017-06" db="EMBL/GenBank/DDBJ databases">
        <authorList>
            <person name="Kim H.J."/>
            <person name="Triplett B.A."/>
        </authorList>
    </citation>
    <scope>NUCLEOTIDE SEQUENCE [LARGE SCALE GENOMIC DNA]</scope>
    <source>
        <strain evidence="3 4">DSM 22179</strain>
    </source>
</reference>
<sequence>MTPSSPASSSGPSRPAAPALLPSGSQGADAGGSAHGTTWWTPEMVDRSVVAEREVAVIGFDPAAELHAQNLRDSGVDVRIGAPEGGPEHAAAVDEGFFTLPVADAVQDAEAVVTTGAHMAEVGPVLTDDHLLVLTSAAAGRALRASRIRHRGMIVLVELLGEPEATRQAYVDGRGAPAVVSVVARGKAAGPDLLHRWATRIGQAPAVPTTPEEAAAVDARADALPQQLAVAYADALGATRAAGIEVDALDWAAAADHADTRVTPLLEAVLAAGRDDLVARGFDPVVADLAVVHRLEAELDRLRQEGIRPSAAGPRREHLVALIGSAPASHTGQPQAAGETDEQARERHLRLRETFGGTDRPHGW</sequence>
<gene>
    <name evidence="3" type="ORF">SAMN05445756_1644</name>
</gene>
<dbReference type="SUPFAM" id="SSF51735">
    <property type="entry name" value="NAD(P)-binding Rossmann-fold domains"/>
    <property type="match status" value="1"/>
</dbReference>
<feature type="region of interest" description="Disordered" evidence="1">
    <location>
        <begin position="326"/>
        <end position="345"/>
    </location>
</feature>
<organism evidence="3 4">
    <name type="scientific">Kytococcus aerolatus</name>
    <dbReference type="NCBI Taxonomy" id="592308"/>
    <lineage>
        <taxon>Bacteria</taxon>
        <taxon>Bacillati</taxon>
        <taxon>Actinomycetota</taxon>
        <taxon>Actinomycetes</taxon>
        <taxon>Micrococcales</taxon>
        <taxon>Kytococcaceae</taxon>
        <taxon>Kytococcus</taxon>
    </lineage>
</organism>
<keyword evidence="3" id="KW-0413">Isomerase</keyword>
<feature type="domain" description="KARI N-terminal Rossmann" evidence="2">
    <location>
        <begin position="50"/>
        <end position="204"/>
    </location>
</feature>
<name>A0A212U0V5_9MICO</name>
<dbReference type="GO" id="GO:0004455">
    <property type="term" value="F:ketol-acid reductoisomerase activity"/>
    <property type="evidence" value="ECO:0007669"/>
    <property type="project" value="TreeGrafter"/>
</dbReference>
<dbReference type="OrthoDB" id="9804088at2"/>
<proteinExistence type="predicted"/>
<dbReference type="Pfam" id="PF07991">
    <property type="entry name" value="KARI_N"/>
    <property type="match status" value="1"/>
</dbReference>
<evidence type="ECO:0000259" key="2">
    <source>
        <dbReference type="Pfam" id="PF07991"/>
    </source>
</evidence>
<dbReference type="InterPro" id="IPR013023">
    <property type="entry name" value="KARI"/>
</dbReference>
<dbReference type="Proteomes" id="UP000198122">
    <property type="component" value="Unassembled WGS sequence"/>
</dbReference>
<dbReference type="Gene3D" id="3.40.50.720">
    <property type="entry name" value="NAD(P)-binding Rossmann-like Domain"/>
    <property type="match status" value="1"/>
</dbReference>
<dbReference type="GO" id="GO:0016853">
    <property type="term" value="F:isomerase activity"/>
    <property type="evidence" value="ECO:0007669"/>
    <property type="project" value="UniProtKB-KW"/>
</dbReference>
<evidence type="ECO:0000256" key="1">
    <source>
        <dbReference type="SAM" id="MobiDB-lite"/>
    </source>
</evidence>
<dbReference type="EMBL" id="FYEZ01000002">
    <property type="protein sequence ID" value="SNC71869.1"/>
    <property type="molecule type" value="Genomic_DNA"/>
</dbReference>
<dbReference type="PANTHER" id="PTHR21371:SF1">
    <property type="entry name" value="KETOL-ACID REDUCTOISOMERASE, MITOCHONDRIAL"/>
    <property type="match status" value="1"/>
</dbReference>
<dbReference type="RefSeq" id="WP_088818581.1">
    <property type="nucleotide sequence ID" value="NZ_FYEZ01000002.1"/>
</dbReference>
<protein>
    <submittedName>
        <fullName evidence="3">Ketol-acid reductoisomerase</fullName>
    </submittedName>
</protein>
<dbReference type="AlphaFoldDB" id="A0A212U0V5"/>